<evidence type="ECO:0000313" key="2">
    <source>
        <dbReference type="EMBL" id="EET09686.1"/>
    </source>
</evidence>
<feature type="region of interest" description="Disordered" evidence="1">
    <location>
        <begin position="33"/>
        <end position="74"/>
    </location>
</feature>
<proteinExistence type="predicted"/>
<dbReference type="AlphaFoldDB" id="A0A0E1WBH1"/>
<reference evidence="2" key="1">
    <citation type="submission" date="2009-05" db="EMBL/GenBank/DDBJ databases">
        <authorList>
            <person name="Harkins D.M."/>
            <person name="DeShazer D."/>
            <person name="Woods D.E."/>
            <person name="Brinkac L.M."/>
            <person name="Brown K.A."/>
            <person name="Hung G.C."/>
            <person name="Tuanyok A."/>
            <person name="Zhang B."/>
            <person name="Nierman W.C."/>
        </authorList>
    </citation>
    <scope>NUCLEOTIDE SEQUENCE [LARGE SCALE GENOMIC DNA]</scope>
    <source>
        <strain evidence="2">1710a</strain>
    </source>
</reference>
<accession>A0A0E1WBH1</accession>
<evidence type="ECO:0000256" key="1">
    <source>
        <dbReference type="SAM" id="MobiDB-lite"/>
    </source>
</evidence>
<organism evidence="2">
    <name type="scientific">Burkholderia pseudomallei 1710a</name>
    <dbReference type="NCBI Taxonomy" id="320371"/>
    <lineage>
        <taxon>Bacteria</taxon>
        <taxon>Pseudomonadati</taxon>
        <taxon>Pseudomonadota</taxon>
        <taxon>Betaproteobacteria</taxon>
        <taxon>Burkholderiales</taxon>
        <taxon>Burkholderiaceae</taxon>
        <taxon>Burkholderia</taxon>
        <taxon>pseudomallei group</taxon>
    </lineage>
</organism>
<dbReference type="HOGENOM" id="CLU_2680603_0_0_4"/>
<gene>
    <name evidence="2" type="ORF">BURPS1710A_2921</name>
</gene>
<dbReference type="EMBL" id="CM000832">
    <property type="protein sequence ID" value="EET09686.1"/>
    <property type="molecule type" value="Genomic_DNA"/>
</dbReference>
<dbReference type="Proteomes" id="UP000001812">
    <property type="component" value="Chromosome I"/>
</dbReference>
<name>A0A0E1WBH1_BURPE</name>
<protein>
    <submittedName>
        <fullName evidence="2">Uncharacterized protein</fullName>
    </submittedName>
</protein>
<sequence>MRGAIQADYIDRIRTSNARRTAAALSRRAFRARREQCSPRRHERAFQTSVRRARRGPSAAPGRFSPRSAIRPSA</sequence>